<evidence type="ECO:0000313" key="1">
    <source>
        <dbReference type="EMBL" id="KAI5664188.1"/>
    </source>
</evidence>
<comment type="caution">
    <text evidence="1">The sequence shown here is derived from an EMBL/GenBank/DDBJ whole genome shotgun (WGS) entry which is preliminary data.</text>
</comment>
<reference evidence="2" key="1">
    <citation type="journal article" date="2023" name="Nat. Plants">
        <title>Single-cell RNA sequencing provides a high-resolution roadmap for understanding the multicellular compartmentation of specialized metabolism.</title>
        <authorList>
            <person name="Sun S."/>
            <person name="Shen X."/>
            <person name="Li Y."/>
            <person name="Li Y."/>
            <person name="Wang S."/>
            <person name="Li R."/>
            <person name="Zhang H."/>
            <person name="Shen G."/>
            <person name="Guo B."/>
            <person name="Wei J."/>
            <person name="Xu J."/>
            <person name="St-Pierre B."/>
            <person name="Chen S."/>
            <person name="Sun C."/>
        </authorList>
    </citation>
    <scope>NUCLEOTIDE SEQUENCE [LARGE SCALE GENOMIC DNA]</scope>
</reference>
<evidence type="ECO:0000313" key="2">
    <source>
        <dbReference type="Proteomes" id="UP001060085"/>
    </source>
</evidence>
<organism evidence="1 2">
    <name type="scientific">Catharanthus roseus</name>
    <name type="common">Madagascar periwinkle</name>
    <name type="synonym">Vinca rosea</name>
    <dbReference type="NCBI Taxonomy" id="4058"/>
    <lineage>
        <taxon>Eukaryota</taxon>
        <taxon>Viridiplantae</taxon>
        <taxon>Streptophyta</taxon>
        <taxon>Embryophyta</taxon>
        <taxon>Tracheophyta</taxon>
        <taxon>Spermatophyta</taxon>
        <taxon>Magnoliopsida</taxon>
        <taxon>eudicotyledons</taxon>
        <taxon>Gunneridae</taxon>
        <taxon>Pentapetalae</taxon>
        <taxon>asterids</taxon>
        <taxon>lamiids</taxon>
        <taxon>Gentianales</taxon>
        <taxon>Apocynaceae</taxon>
        <taxon>Rauvolfioideae</taxon>
        <taxon>Vinceae</taxon>
        <taxon>Catharanthinae</taxon>
        <taxon>Catharanthus</taxon>
    </lineage>
</organism>
<dbReference type="EMBL" id="CM044705">
    <property type="protein sequence ID" value="KAI5664188.1"/>
    <property type="molecule type" value="Genomic_DNA"/>
</dbReference>
<gene>
    <name evidence="1" type="ORF">M9H77_23511</name>
</gene>
<dbReference type="Proteomes" id="UP001060085">
    <property type="component" value="Linkage Group LG05"/>
</dbReference>
<sequence length="154" mass="17706">MRVSSAAGMFERIKTHQCSFYTRMQRNKQSHSRARRTRSRSHNEPNTIRVLAYQTTALPKLVKIGYRFLGTYQVCPGTNLSFKPLLALHKEAIPPQSMMRCPRRLIRPHPLRSTTLLKWIHSPESKSSTPLEETLVRGTSHVLCNPLTLPNTRT</sequence>
<keyword evidence="2" id="KW-1185">Reference proteome</keyword>
<protein>
    <submittedName>
        <fullName evidence="1">Uncharacterized protein</fullName>
    </submittedName>
</protein>
<name>A0ACC0AWD5_CATRO</name>
<accession>A0ACC0AWD5</accession>
<proteinExistence type="predicted"/>